<sequence length="404" mass="43647">MSNLPPERTPEPDEPRRATARRLHRLMGGAVVAAAIVIIGVLALHGLYPSDSPIAGPSAGATASVPEPQALAVQVVTPQRRDIRRQLTVSANISPWYQATLYAKVPGYLKEVTADKGDTVRKGQLLATIDAPEVEQLYRQAEADFQMKRLTARRLHNVWTENPDVIAKQDVDVAAGAAEEARHLRDSRRTMVAYTKVTAPFDGTITARFADPGALIQSATGSATQAAPLYTIMDLSRVRIYANLPQEVSALAKPGVSVRLQVKEQPDREWHGTITRTTGVLDPATRTLLVEVDLPNDDRRLQPGMYLTATFDLETHQNVLAIPPAAILSGSASKEMAAFTVVNGQARRVPITVGLDDGLWVEVTQGLAGHEDVIVVGKGSLAEGQAVRPTPYNLPVGKPSRQKL</sequence>
<dbReference type="InterPro" id="IPR058647">
    <property type="entry name" value="BSH_CzcB-like"/>
</dbReference>
<feature type="domain" description="YknX-like C-terminal permuted SH3-like" evidence="5">
    <location>
        <begin position="319"/>
        <end position="388"/>
    </location>
</feature>
<dbReference type="Proteomes" id="UP001179121">
    <property type="component" value="Chromosome"/>
</dbReference>
<dbReference type="Pfam" id="PF25973">
    <property type="entry name" value="BSH_CzcB"/>
    <property type="match status" value="1"/>
</dbReference>
<dbReference type="GO" id="GO:1990281">
    <property type="term" value="C:efflux pump complex"/>
    <property type="evidence" value="ECO:0007669"/>
    <property type="project" value="TreeGrafter"/>
</dbReference>
<dbReference type="GO" id="GO:0015562">
    <property type="term" value="F:efflux transmembrane transporter activity"/>
    <property type="evidence" value="ECO:0007669"/>
    <property type="project" value="TreeGrafter"/>
</dbReference>
<dbReference type="Gene3D" id="2.40.420.20">
    <property type="match status" value="1"/>
</dbReference>
<evidence type="ECO:0000313" key="6">
    <source>
        <dbReference type="EMBL" id="CAI4032477.1"/>
    </source>
</evidence>
<feature type="domain" description="CusB-like beta-barrel" evidence="3">
    <location>
        <begin position="240"/>
        <end position="312"/>
    </location>
</feature>
<dbReference type="InterPro" id="IPR006143">
    <property type="entry name" value="RND_pump_MFP"/>
</dbReference>
<dbReference type="AlphaFoldDB" id="A0AA86T6E4"/>
<dbReference type="RefSeq" id="WP_289269200.1">
    <property type="nucleotide sequence ID" value="NZ_OX365700.1"/>
</dbReference>
<evidence type="ECO:0000259" key="5">
    <source>
        <dbReference type="Pfam" id="PF25989"/>
    </source>
</evidence>
<accession>A0AA86T6E4</accession>
<dbReference type="PANTHER" id="PTHR30469:SF37">
    <property type="entry name" value="RAGD PROTEIN"/>
    <property type="match status" value="1"/>
</dbReference>
<evidence type="ECO:0000313" key="7">
    <source>
        <dbReference type="Proteomes" id="UP001179121"/>
    </source>
</evidence>
<comment type="similarity">
    <text evidence="1">Belongs to the membrane fusion protein (MFP) (TC 8.A.1) family.</text>
</comment>
<keyword evidence="7" id="KW-1185">Reference proteome</keyword>
<dbReference type="FunFam" id="2.40.30.170:FF:000010">
    <property type="entry name" value="Efflux RND transporter periplasmic adaptor subunit"/>
    <property type="match status" value="1"/>
</dbReference>
<evidence type="ECO:0000259" key="4">
    <source>
        <dbReference type="Pfam" id="PF25973"/>
    </source>
</evidence>
<keyword evidence="2" id="KW-0812">Transmembrane</keyword>
<dbReference type="InterPro" id="IPR058637">
    <property type="entry name" value="YknX-like_C"/>
</dbReference>
<dbReference type="Gene3D" id="1.10.287.470">
    <property type="entry name" value="Helix hairpin bin"/>
    <property type="match status" value="1"/>
</dbReference>
<evidence type="ECO:0000259" key="3">
    <source>
        <dbReference type="Pfam" id="PF25954"/>
    </source>
</evidence>
<dbReference type="NCBIfam" id="TIGR01730">
    <property type="entry name" value="RND_mfp"/>
    <property type="match status" value="1"/>
</dbReference>
<dbReference type="EMBL" id="OX365700">
    <property type="protein sequence ID" value="CAI4032477.1"/>
    <property type="molecule type" value="Genomic_DNA"/>
</dbReference>
<evidence type="ECO:0000256" key="1">
    <source>
        <dbReference type="ARBA" id="ARBA00009477"/>
    </source>
</evidence>
<proteinExistence type="inferred from homology"/>
<dbReference type="Pfam" id="PF25989">
    <property type="entry name" value="YknX_C"/>
    <property type="match status" value="1"/>
</dbReference>
<reference evidence="6" key="1">
    <citation type="submission" date="2022-10" db="EMBL/GenBank/DDBJ databases">
        <authorList>
            <person name="Koch H."/>
        </authorList>
    </citation>
    <scope>NUCLEOTIDE SEQUENCE</scope>
    <source>
        <strain evidence="6">DNF</strain>
    </source>
</reference>
<dbReference type="Gene3D" id="2.40.30.170">
    <property type="match status" value="1"/>
</dbReference>
<keyword evidence="2" id="KW-1133">Transmembrane helix</keyword>
<dbReference type="Pfam" id="PF25954">
    <property type="entry name" value="Beta-barrel_RND_2"/>
    <property type="match status" value="1"/>
</dbReference>
<dbReference type="Gene3D" id="2.40.50.100">
    <property type="match status" value="1"/>
</dbReference>
<dbReference type="InterPro" id="IPR058792">
    <property type="entry name" value="Beta-barrel_RND_2"/>
</dbReference>
<name>A0AA86T6E4_9BACT</name>
<keyword evidence="2" id="KW-0472">Membrane</keyword>
<gene>
    <name evidence="6" type="ORF">DNFV4_02907</name>
</gene>
<evidence type="ECO:0000256" key="2">
    <source>
        <dbReference type="SAM" id="Phobius"/>
    </source>
</evidence>
<feature type="transmembrane region" description="Helical" evidence="2">
    <location>
        <begin position="26"/>
        <end position="48"/>
    </location>
</feature>
<protein>
    <submittedName>
        <fullName evidence="6">HlyD_D23 domain-containing protein</fullName>
    </submittedName>
</protein>
<dbReference type="KEGG" id="nti:DNFV4_02907"/>
<dbReference type="SUPFAM" id="SSF111369">
    <property type="entry name" value="HlyD-like secretion proteins"/>
    <property type="match status" value="1"/>
</dbReference>
<organism evidence="6 7">
    <name type="scientific">Nitrospira tepida</name>
    <dbReference type="NCBI Taxonomy" id="2973512"/>
    <lineage>
        <taxon>Bacteria</taxon>
        <taxon>Pseudomonadati</taxon>
        <taxon>Nitrospirota</taxon>
        <taxon>Nitrospiria</taxon>
        <taxon>Nitrospirales</taxon>
        <taxon>Nitrospiraceae</taxon>
        <taxon>Nitrospira</taxon>
    </lineage>
</organism>
<feature type="domain" description="CzcB-like barrel-sandwich hybrid" evidence="4">
    <location>
        <begin position="99"/>
        <end position="220"/>
    </location>
</feature>
<dbReference type="PANTHER" id="PTHR30469">
    <property type="entry name" value="MULTIDRUG RESISTANCE PROTEIN MDTA"/>
    <property type="match status" value="1"/>
</dbReference>